<dbReference type="Proteomes" id="UP001586593">
    <property type="component" value="Unassembled WGS sequence"/>
</dbReference>
<feature type="region of interest" description="Disordered" evidence="2">
    <location>
        <begin position="298"/>
        <end position="338"/>
    </location>
</feature>
<protein>
    <submittedName>
        <fullName evidence="3">Uncharacterized protein</fullName>
    </submittedName>
</protein>
<proteinExistence type="predicted"/>
<feature type="coiled-coil region" evidence="1">
    <location>
        <begin position="377"/>
        <end position="432"/>
    </location>
</feature>
<dbReference type="EMBL" id="JAZHXJ010000272">
    <property type="protein sequence ID" value="KAL1866248.1"/>
    <property type="molecule type" value="Genomic_DNA"/>
</dbReference>
<keyword evidence="1" id="KW-0175">Coiled coil</keyword>
<accession>A0ABR3WRS6</accession>
<sequence>MADARTSEAEAPALLRGGGLSGPGSRNKQPVQGKKHDLRSTVYHDQVPRTTASYFRSEKGNNHIFTDDVLNPLEPGSRFRLADLVAARRGQFTHRKIVTTQLSHAFNNKTAPLHNEAFENRNSNSISAVPKDDLREYNDIEKGPWAEPTVVMQESVCEGGDLPPSCENHEKEGNCYKEVKETETTSTLDRQPIHVGKLAKPGHIGTEFRSSCSSHRRGRVLDPGDFFSHAATLGSLPNQGSRRPKENAQGFVADAVSQTLRTRTTESDNHCYPSGHMAGQSHDYAPISDLQFSVRREHNSGSNRSEGRITLSGGRSAARGGNQHKLRSSPVSHTLKLGSIPPRHRRVKLDRIKQFGTHFAHSWSYVQDVSKAEPELKAEFRYRLNKLKRKNDEQARRIDRYIKDINIHEKTVTSLREQKESLAKRIVELDDSLNARSERILKLQEKCRALNNYRNVVLKNNSS</sequence>
<reference evidence="3 4" key="1">
    <citation type="journal article" date="2024" name="Commun. Biol.">
        <title>Comparative genomic analysis of thermophilic fungi reveals convergent evolutionary adaptations and gene losses.</title>
        <authorList>
            <person name="Steindorff A.S."/>
            <person name="Aguilar-Pontes M.V."/>
            <person name="Robinson A.J."/>
            <person name="Andreopoulos B."/>
            <person name="LaButti K."/>
            <person name="Kuo A."/>
            <person name="Mondo S."/>
            <person name="Riley R."/>
            <person name="Otillar R."/>
            <person name="Haridas S."/>
            <person name="Lipzen A."/>
            <person name="Grimwood J."/>
            <person name="Schmutz J."/>
            <person name="Clum A."/>
            <person name="Reid I.D."/>
            <person name="Moisan M.C."/>
            <person name="Butler G."/>
            <person name="Nguyen T.T.M."/>
            <person name="Dewar K."/>
            <person name="Conant G."/>
            <person name="Drula E."/>
            <person name="Henrissat B."/>
            <person name="Hansel C."/>
            <person name="Singer S."/>
            <person name="Hutchinson M.I."/>
            <person name="de Vries R.P."/>
            <person name="Natvig D.O."/>
            <person name="Powell A.J."/>
            <person name="Tsang A."/>
            <person name="Grigoriev I.V."/>
        </authorList>
    </citation>
    <scope>NUCLEOTIDE SEQUENCE [LARGE SCALE GENOMIC DNA]</scope>
    <source>
        <strain evidence="3 4">ATCC 24622</strain>
    </source>
</reference>
<feature type="region of interest" description="Disordered" evidence="2">
    <location>
        <begin position="1"/>
        <end position="41"/>
    </location>
</feature>
<organism evidence="3 4">
    <name type="scientific">Phialemonium thermophilum</name>
    <dbReference type="NCBI Taxonomy" id="223376"/>
    <lineage>
        <taxon>Eukaryota</taxon>
        <taxon>Fungi</taxon>
        <taxon>Dikarya</taxon>
        <taxon>Ascomycota</taxon>
        <taxon>Pezizomycotina</taxon>
        <taxon>Sordariomycetes</taxon>
        <taxon>Sordariomycetidae</taxon>
        <taxon>Cephalothecales</taxon>
        <taxon>Cephalothecaceae</taxon>
        <taxon>Phialemonium</taxon>
    </lineage>
</organism>
<evidence type="ECO:0000256" key="2">
    <source>
        <dbReference type="SAM" id="MobiDB-lite"/>
    </source>
</evidence>
<evidence type="ECO:0000256" key="1">
    <source>
        <dbReference type="SAM" id="Coils"/>
    </source>
</evidence>
<gene>
    <name evidence="3" type="ORF">VTK73DRAFT_4837</name>
</gene>
<evidence type="ECO:0000313" key="4">
    <source>
        <dbReference type="Proteomes" id="UP001586593"/>
    </source>
</evidence>
<keyword evidence="4" id="KW-1185">Reference proteome</keyword>
<comment type="caution">
    <text evidence="3">The sequence shown here is derived from an EMBL/GenBank/DDBJ whole genome shotgun (WGS) entry which is preliminary data.</text>
</comment>
<evidence type="ECO:0000313" key="3">
    <source>
        <dbReference type="EMBL" id="KAL1866248.1"/>
    </source>
</evidence>
<name>A0ABR3WRS6_9PEZI</name>